<dbReference type="Gene3D" id="1.10.8.60">
    <property type="match status" value="1"/>
</dbReference>
<evidence type="ECO:0000313" key="2">
    <source>
        <dbReference type="EMBL" id="OXE44431.1"/>
    </source>
</evidence>
<dbReference type="EMBL" id="NHMP01000011">
    <property type="protein sequence ID" value="OXE44431.1"/>
    <property type="molecule type" value="Genomic_DNA"/>
</dbReference>
<dbReference type="PANTHER" id="PTHR30050:SF5">
    <property type="entry name" value="DNAA REGULATORY INACTIVATOR HDA"/>
    <property type="match status" value="1"/>
</dbReference>
<evidence type="ECO:0000313" key="3">
    <source>
        <dbReference type="Proteomes" id="UP000214610"/>
    </source>
</evidence>
<dbReference type="GeneID" id="78361838"/>
<organism evidence="2 3">
    <name type="scientific">Turicimonas muris</name>
    <dbReference type="NCBI Taxonomy" id="1796652"/>
    <lineage>
        <taxon>Bacteria</taxon>
        <taxon>Pseudomonadati</taxon>
        <taxon>Pseudomonadota</taxon>
        <taxon>Betaproteobacteria</taxon>
        <taxon>Burkholderiales</taxon>
        <taxon>Sutterellaceae</taxon>
        <taxon>Turicimonas</taxon>
    </lineage>
</organism>
<dbReference type="AlphaFoldDB" id="A0A227KCS2"/>
<dbReference type="InterPro" id="IPR027417">
    <property type="entry name" value="P-loop_NTPase"/>
</dbReference>
<dbReference type="GO" id="GO:0003688">
    <property type="term" value="F:DNA replication origin binding"/>
    <property type="evidence" value="ECO:0007669"/>
    <property type="project" value="TreeGrafter"/>
</dbReference>
<dbReference type="GO" id="GO:0006270">
    <property type="term" value="P:DNA replication initiation"/>
    <property type="evidence" value="ECO:0007669"/>
    <property type="project" value="TreeGrafter"/>
</dbReference>
<dbReference type="Pfam" id="PF22688">
    <property type="entry name" value="Hda_lid"/>
    <property type="match status" value="1"/>
</dbReference>
<reference evidence="3" key="1">
    <citation type="submission" date="2017-05" db="EMBL/GenBank/DDBJ databases">
        <title>Improved OligoMM genomes.</title>
        <authorList>
            <person name="Garzetti D."/>
        </authorList>
    </citation>
    <scope>NUCLEOTIDE SEQUENCE [LARGE SCALE GENOMIC DNA]</scope>
    <source>
        <strain evidence="3">YL45</strain>
    </source>
</reference>
<name>A0A227KCS2_9BURK</name>
<evidence type="ECO:0000259" key="1">
    <source>
        <dbReference type="Pfam" id="PF22688"/>
    </source>
</evidence>
<protein>
    <recommendedName>
        <fullName evidence="1">Hda lid domain-containing protein</fullName>
    </recommendedName>
</protein>
<feature type="domain" description="Hda lid" evidence="1">
    <location>
        <begin position="148"/>
        <end position="212"/>
    </location>
</feature>
<dbReference type="SUPFAM" id="SSF52540">
    <property type="entry name" value="P-loop containing nucleoside triphosphate hydrolases"/>
    <property type="match status" value="1"/>
</dbReference>
<proteinExistence type="predicted"/>
<accession>A0A227KCS2</accession>
<dbReference type="InterPro" id="IPR055199">
    <property type="entry name" value="Hda_lid"/>
</dbReference>
<dbReference type="GO" id="GO:0005886">
    <property type="term" value="C:plasma membrane"/>
    <property type="evidence" value="ECO:0007669"/>
    <property type="project" value="TreeGrafter"/>
</dbReference>
<keyword evidence="3" id="KW-1185">Reference proteome</keyword>
<comment type="caution">
    <text evidence="2">The sequence shown here is derived from an EMBL/GenBank/DDBJ whole genome shotgun (WGS) entry which is preliminary data.</text>
</comment>
<gene>
    <name evidence="2" type="ORF">ADH67_11925</name>
</gene>
<dbReference type="RefSeq" id="WP_066593692.1">
    <property type="nucleotide sequence ID" value="NZ_CAJTBZ010000043.1"/>
</dbReference>
<dbReference type="Gene3D" id="3.40.50.300">
    <property type="entry name" value="P-loop containing nucleotide triphosphate hydrolases"/>
    <property type="match status" value="2"/>
</dbReference>
<dbReference type="Proteomes" id="UP000214610">
    <property type="component" value="Unassembled WGS sequence"/>
</dbReference>
<sequence>MDKTDQLPLSFFPAPVPTLDSFVVGSNFEAFNIVKELSEGRGPQIVYLFGESGTGKTHLLTTLEKPGPTVPVFDSEKKIFVVDDVQDLSEEELAALFELANQVRAHSGTHLIVAGDKSPSALRSRGMRVDVTSRLGWGTVVELAPLSEEEKQQVFINRAHSKGLELSPEVMQWMSAYLPRDMRTLSRLLEELDAYSLSKNRRLTIPLIKEWLAKTHQSF</sequence>
<dbReference type="PANTHER" id="PTHR30050">
    <property type="entry name" value="CHROMOSOMAL REPLICATION INITIATOR PROTEIN DNAA"/>
    <property type="match status" value="1"/>
</dbReference>